<reference evidence="2" key="1">
    <citation type="submission" date="2017-02" db="UniProtKB">
        <authorList>
            <consortium name="WormBaseParasite"/>
        </authorList>
    </citation>
    <scope>IDENTIFICATION</scope>
</reference>
<name>A0A0N5AV33_9BILA</name>
<sequence length="96" mass="10601">MPSQTFFTVVKNNRHILVDIFHMYIRGDTDNESKPPSEYDSGEVPEPAVSILLKMEQMNTSNELDARSVASLRSGSSSSGGHESASPRLDLLYLLS</sequence>
<evidence type="ECO:0000313" key="2">
    <source>
        <dbReference type="WBParaSite" id="SMUV_0000873701-mRNA-1"/>
    </source>
</evidence>
<proteinExistence type="predicted"/>
<accession>A0A0N5AV33</accession>
<dbReference type="Proteomes" id="UP000046393">
    <property type="component" value="Unplaced"/>
</dbReference>
<dbReference type="WBParaSite" id="SMUV_0000873701-mRNA-1">
    <property type="protein sequence ID" value="SMUV_0000873701-mRNA-1"/>
    <property type="gene ID" value="SMUV_0000873701"/>
</dbReference>
<dbReference type="AlphaFoldDB" id="A0A0N5AV33"/>
<evidence type="ECO:0000313" key="1">
    <source>
        <dbReference type="Proteomes" id="UP000046393"/>
    </source>
</evidence>
<organism evidence="1 2">
    <name type="scientific">Syphacia muris</name>
    <dbReference type="NCBI Taxonomy" id="451379"/>
    <lineage>
        <taxon>Eukaryota</taxon>
        <taxon>Metazoa</taxon>
        <taxon>Ecdysozoa</taxon>
        <taxon>Nematoda</taxon>
        <taxon>Chromadorea</taxon>
        <taxon>Rhabditida</taxon>
        <taxon>Spirurina</taxon>
        <taxon>Oxyuridomorpha</taxon>
        <taxon>Oxyuroidea</taxon>
        <taxon>Oxyuridae</taxon>
        <taxon>Syphacia</taxon>
    </lineage>
</organism>
<keyword evidence="1" id="KW-1185">Reference proteome</keyword>
<protein>
    <submittedName>
        <fullName evidence="2">Uncharacterized protein</fullName>
    </submittedName>
</protein>